<organism evidence="3 4">
    <name type="scientific">Achromobacter piechaudii</name>
    <dbReference type="NCBI Taxonomy" id="72556"/>
    <lineage>
        <taxon>Bacteria</taxon>
        <taxon>Pseudomonadati</taxon>
        <taxon>Pseudomonadota</taxon>
        <taxon>Betaproteobacteria</taxon>
        <taxon>Burkholderiales</taxon>
        <taxon>Alcaligenaceae</taxon>
        <taxon>Achromobacter</taxon>
    </lineage>
</organism>
<keyword evidence="5" id="KW-1185">Reference proteome</keyword>
<evidence type="ECO:0000313" key="2">
    <source>
        <dbReference type="EMBL" id="CAB3713464.1"/>
    </source>
</evidence>
<dbReference type="Proteomes" id="UP000494105">
    <property type="component" value="Unassembled WGS sequence"/>
</dbReference>
<name>A0A6S7EB92_9BURK</name>
<evidence type="ECO:0000313" key="3">
    <source>
        <dbReference type="EMBL" id="CAB3902732.1"/>
    </source>
</evidence>
<dbReference type="EMBL" id="CADIJS010000003">
    <property type="protein sequence ID" value="CAB3713464.1"/>
    <property type="molecule type" value="Genomic_DNA"/>
</dbReference>
<protein>
    <recommendedName>
        <fullName evidence="6">Type II secretion system protein G</fullName>
    </recommendedName>
</protein>
<gene>
    <name evidence="3" type="ORF">LMG1861_04382</name>
    <name evidence="2" type="ORF">LMG1873_03337</name>
</gene>
<dbReference type="Proteomes" id="UP000494116">
    <property type="component" value="Unassembled WGS sequence"/>
</dbReference>
<proteinExistence type="predicted"/>
<accession>A0A6S7EB92</accession>
<evidence type="ECO:0000313" key="4">
    <source>
        <dbReference type="Proteomes" id="UP000494105"/>
    </source>
</evidence>
<evidence type="ECO:0000256" key="1">
    <source>
        <dbReference type="SAM" id="Phobius"/>
    </source>
</evidence>
<keyword evidence="1" id="KW-1133">Transmembrane helix</keyword>
<evidence type="ECO:0008006" key="6">
    <source>
        <dbReference type="Google" id="ProtNLM"/>
    </source>
</evidence>
<dbReference type="AlphaFoldDB" id="A0A6S7EB92"/>
<feature type="transmembrane region" description="Helical" evidence="1">
    <location>
        <begin position="20"/>
        <end position="39"/>
    </location>
</feature>
<dbReference type="EMBL" id="CADILD010000003">
    <property type="protein sequence ID" value="CAB3902732.1"/>
    <property type="molecule type" value="Genomic_DNA"/>
</dbReference>
<keyword evidence="1" id="KW-0812">Transmembrane</keyword>
<evidence type="ECO:0000313" key="5">
    <source>
        <dbReference type="Proteomes" id="UP000494116"/>
    </source>
</evidence>
<keyword evidence="1" id="KW-0472">Membrane</keyword>
<reference evidence="4 5" key="1">
    <citation type="submission" date="2020-04" db="EMBL/GenBank/DDBJ databases">
        <authorList>
            <person name="De Canck E."/>
        </authorList>
    </citation>
    <scope>NUCLEOTIDE SEQUENCE [LARGE SCALE GENOMIC DNA]</scope>
    <source>
        <strain evidence="3 4">LMG 1861</strain>
        <strain evidence="2 5">LMG 1873</strain>
    </source>
</reference>
<sequence>MGWTMRAGKQARPSRQAGFGYLSVLMLVLAVATGLSAVAQPWSMQKQRDDEAELLFIGTQFQRALASYYLSGTAPAYPKTMDALLKDDRVSFTRRHLRRLYADPITGGTEWGIVKSPDGGIMGVYSLSERRPIKQDGFDAELGDMAGKSSYQDWKFVFMGVNPRQ</sequence>